<name>A0ABQ7ETJ2_BRACR</name>
<accession>A0ABQ7ETJ2</accession>
<dbReference type="EMBL" id="QGKV02000297">
    <property type="protein sequence ID" value="KAF3606184.1"/>
    <property type="molecule type" value="Genomic_DNA"/>
</dbReference>
<evidence type="ECO:0000313" key="4">
    <source>
        <dbReference type="Proteomes" id="UP000266723"/>
    </source>
</evidence>
<keyword evidence="2" id="KW-0812">Transmembrane</keyword>
<proteinExistence type="predicted"/>
<feature type="region of interest" description="Disordered" evidence="1">
    <location>
        <begin position="51"/>
        <end position="74"/>
    </location>
</feature>
<organism evidence="3 4">
    <name type="scientific">Brassica cretica</name>
    <name type="common">Mustard</name>
    <dbReference type="NCBI Taxonomy" id="69181"/>
    <lineage>
        <taxon>Eukaryota</taxon>
        <taxon>Viridiplantae</taxon>
        <taxon>Streptophyta</taxon>
        <taxon>Embryophyta</taxon>
        <taxon>Tracheophyta</taxon>
        <taxon>Spermatophyta</taxon>
        <taxon>Magnoliopsida</taxon>
        <taxon>eudicotyledons</taxon>
        <taxon>Gunneridae</taxon>
        <taxon>Pentapetalae</taxon>
        <taxon>rosids</taxon>
        <taxon>malvids</taxon>
        <taxon>Brassicales</taxon>
        <taxon>Brassicaceae</taxon>
        <taxon>Brassiceae</taxon>
        <taxon>Brassica</taxon>
    </lineage>
</organism>
<feature type="compositionally biased region" description="Polar residues" evidence="1">
    <location>
        <begin position="54"/>
        <end position="64"/>
    </location>
</feature>
<gene>
    <name evidence="3" type="ORF">DY000_02044472</name>
</gene>
<keyword evidence="2" id="KW-1133">Transmembrane helix</keyword>
<dbReference type="Proteomes" id="UP000266723">
    <property type="component" value="Unassembled WGS sequence"/>
</dbReference>
<sequence>MPNEMQFCNDNGSQWWYAIMKYTMNIAWVKIVVVNLLTLVRRGSACEYELPSKLTESPSNSESARSLDEPMTSDEFERKMTMAPRWMEEQFTAESVA</sequence>
<evidence type="ECO:0000313" key="3">
    <source>
        <dbReference type="EMBL" id="KAF3606184.1"/>
    </source>
</evidence>
<feature type="transmembrane region" description="Helical" evidence="2">
    <location>
        <begin position="15"/>
        <end position="40"/>
    </location>
</feature>
<reference evidence="3 4" key="1">
    <citation type="journal article" date="2020" name="BMC Genomics">
        <title>Intraspecific diversification of the crop wild relative Brassica cretica Lam. using demographic model selection.</title>
        <authorList>
            <person name="Kioukis A."/>
            <person name="Michalopoulou V.A."/>
            <person name="Briers L."/>
            <person name="Pirintsos S."/>
            <person name="Studholme D.J."/>
            <person name="Pavlidis P."/>
            <person name="Sarris P.F."/>
        </authorList>
    </citation>
    <scope>NUCLEOTIDE SEQUENCE [LARGE SCALE GENOMIC DNA]</scope>
    <source>
        <strain evidence="4">cv. PFS-1207/04</strain>
    </source>
</reference>
<keyword evidence="4" id="KW-1185">Reference proteome</keyword>
<protein>
    <submittedName>
        <fullName evidence="3">Uncharacterized protein</fullName>
    </submittedName>
</protein>
<evidence type="ECO:0000256" key="2">
    <source>
        <dbReference type="SAM" id="Phobius"/>
    </source>
</evidence>
<comment type="caution">
    <text evidence="3">The sequence shown here is derived from an EMBL/GenBank/DDBJ whole genome shotgun (WGS) entry which is preliminary data.</text>
</comment>
<keyword evidence="2" id="KW-0472">Membrane</keyword>
<evidence type="ECO:0000256" key="1">
    <source>
        <dbReference type="SAM" id="MobiDB-lite"/>
    </source>
</evidence>